<dbReference type="EMBL" id="QPJY01000002">
    <property type="protein sequence ID" value="RCX31733.1"/>
    <property type="molecule type" value="Genomic_DNA"/>
</dbReference>
<dbReference type="AlphaFoldDB" id="A0A369CDF8"/>
<reference evidence="2 3" key="1">
    <citation type="submission" date="2018-07" db="EMBL/GenBank/DDBJ databases">
        <title>Genomic Encyclopedia of Type Strains, Phase IV (KMG-IV): sequencing the most valuable type-strain genomes for metagenomic binning, comparative biology and taxonomic classification.</title>
        <authorList>
            <person name="Goeker M."/>
        </authorList>
    </citation>
    <scope>NUCLEOTIDE SEQUENCE [LARGE SCALE GENOMIC DNA]</scope>
    <source>
        <strain evidence="2 3">DSM 26407</strain>
    </source>
</reference>
<organism evidence="2 3">
    <name type="scientific">Thioalbus denitrificans</name>
    <dbReference type="NCBI Taxonomy" id="547122"/>
    <lineage>
        <taxon>Bacteria</taxon>
        <taxon>Pseudomonadati</taxon>
        <taxon>Pseudomonadota</taxon>
        <taxon>Gammaproteobacteria</taxon>
        <taxon>Chromatiales</taxon>
        <taxon>Ectothiorhodospiraceae</taxon>
        <taxon>Thioalbus</taxon>
    </lineage>
</organism>
<proteinExistence type="predicted"/>
<comment type="caution">
    <text evidence="2">The sequence shown here is derived from an EMBL/GenBank/DDBJ whole genome shotgun (WGS) entry which is preliminary data.</text>
</comment>
<protein>
    <submittedName>
        <fullName evidence="2">Uncharacterized protein</fullName>
    </submittedName>
</protein>
<name>A0A369CDF8_9GAMM</name>
<dbReference type="Proteomes" id="UP000252707">
    <property type="component" value="Unassembled WGS sequence"/>
</dbReference>
<evidence type="ECO:0000256" key="1">
    <source>
        <dbReference type="SAM" id="MobiDB-lite"/>
    </source>
</evidence>
<gene>
    <name evidence="2" type="ORF">DFQ59_10280</name>
</gene>
<keyword evidence="3" id="KW-1185">Reference proteome</keyword>
<feature type="compositionally biased region" description="Basic and acidic residues" evidence="1">
    <location>
        <begin position="42"/>
        <end position="65"/>
    </location>
</feature>
<evidence type="ECO:0000313" key="3">
    <source>
        <dbReference type="Proteomes" id="UP000252707"/>
    </source>
</evidence>
<evidence type="ECO:0000313" key="2">
    <source>
        <dbReference type="EMBL" id="RCX31733.1"/>
    </source>
</evidence>
<sequence length="73" mass="8038">MLRLLVALAALFLILWIYTGGSLTGGNGGGVQEMKSRAVDKARSVESLVQDHPRQVEEQLRRIESESNIDGTR</sequence>
<dbReference type="RefSeq" id="WP_114278585.1">
    <property type="nucleotide sequence ID" value="NZ_QPJY01000002.1"/>
</dbReference>
<accession>A0A369CDF8</accession>
<feature type="region of interest" description="Disordered" evidence="1">
    <location>
        <begin position="42"/>
        <end position="73"/>
    </location>
</feature>